<accession>A0A284RUU2</accession>
<feature type="region of interest" description="Disordered" evidence="1">
    <location>
        <begin position="98"/>
        <end position="119"/>
    </location>
</feature>
<name>A0A284RUU2_ARMOS</name>
<dbReference type="OrthoDB" id="10510725at2759"/>
<protein>
    <submittedName>
        <fullName evidence="2">Uncharacterized protein</fullName>
    </submittedName>
</protein>
<gene>
    <name evidence="2" type="ORF">ARMOST_15934</name>
</gene>
<evidence type="ECO:0000256" key="1">
    <source>
        <dbReference type="SAM" id="MobiDB-lite"/>
    </source>
</evidence>
<organism evidence="2 3">
    <name type="scientific">Armillaria ostoyae</name>
    <name type="common">Armillaria root rot fungus</name>
    <dbReference type="NCBI Taxonomy" id="47428"/>
    <lineage>
        <taxon>Eukaryota</taxon>
        <taxon>Fungi</taxon>
        <taxon>Dikarya</taxon>
        <taxon>Basidiomycota</taxon>
        <taxon>Agaricomycotina</taxon>
        <taxon>Agaricomycetes</taxon>
        <taxon>Agaricomycetidae</taxon>
        <taxon>Agaricales</taxon>
        <taxon>Marasmiineae</taxon>
        <taxon>Physalacriaceae</taxon>
        <taxon>Armillaria</taxon>
    </lineage>
</organism>
<evidence type="ECO:0000313" key="2">
    <source>
        <dbReference type="EMBL" id="SJL12507.1"/>
    </source>
</evidence>
<dbReference type="EMBL" id="FUEG01000017">
    <property type="protein sequence ID" value="SJL12507.1"/>
    <property type="molecule type" value="Genomic_DNA"/>
</dbReference>
<dbReference type="AlphaFoldDB" id="A0A284RUU2"/>
<sequence>MEVFGIAAVKPRQRLGPYRSGPTGLLDSYSHSDLPFSAAMYIWPYPIRIGGYTLTAEQFAEFYKRIQPKHVIVLDEDLSTGTTLGLAAVNFSSRMTKDSIPRDARSTPGVSEDGRQPHCFETTLEPSTIVVGLLRWLPPPSPPPHSISSTS</sequence>
<dbReference type="Proteomes" id="UP000219338">
    <property type="component" value="Unassembled WGS sequence"/>
</dbReference>
<keyword evidence="3" id="KW-1185">Reference proteome</keyword>
<proteinExistence type="predicted"/>
<evidence type="ECO:0000313" key="3">
    <source>
        <dbReference type="Proteomes" id="UP000219338"/>
    </source>
</evidence>
<reference evidence="3" key="1">
    <citation type="journal article" date="2017" name="Nat. Ecol. Evol.">
        <title>Genome expansion and lineage-specific genetic innovations in the forest pathogenic fungi Armillaria.</title>
        <authorList>
            <person name="Sipos G."/>
            <person name="Prasanna A.N."/>
            <person name="Walter M.C."/>
            <person name="O'Connor E."/>
            <person name="Balint B."/>
            <person name="Krizsan K."/>
            <person name="Kiss B."/>
            <person name="Hess J."/>
            <person name="Varga T."/>
            <person name="Slot J."/>
            <person name="Riley R."/>
            <person name="Boka B."/>
            <person name="Rigling D."/>
            <person name="Barry K."/>
            <person name="Lee J."/>
            <person name="Mihaltcheva S."/>
            <person name="LaButti K."/>
            <person name="Lipzen A."/>
            <person name="Waldron R."/>
            <person name="Moloney N.M."/>
            <person name="Sperisen C."/>
            <person name="Kredics L."/>
            <person name="Vagvoelgyi C."/>
            <person name="Patrignani A."/>
            <person name="Fitzpatrick D."/>
            <person name="Nagy I."/>
            <person name="Doyle S."/>
            <person name="Anderson J.B."/>
            <person name="Grigoriev I.V."/>
            <person name="Gueldener U."/>
            <person name="Muensterkoetter M."/>
            <person name="Nagy L.G."/>
        </authorList>
    </citation>
    <scope>NUCLEOTIDE SEQUENCE [LARGE SCALE GENOMIC DNA]</scope>
    <source>
        <strain evidence="3">C18/9</strain>
    </source>
</reference>